<comment type="caution">
    <text evidence="8">The sequence shown here is derived from an EMBL/GenBank/DDBJ whole genome shotgun (WGS) entry which is preliminary data.</text>
</comment>
<proteinExistence type="predicted"/>
<dbReference type="RefSeq" id="WP_154368350.1">
    <property type="nucleotide sequence ID" value="NZ_CANMYZ010000006.1"/>
</dbReference>
<dbReference type="InterPro" id="IPR023845">
    <property type="entry name" value="DUF3817_TM"/>
</dbReference>
<dbReference type="EMBL" id="WKJH01000024">
    <property type="protein sequence ID" value="MRX65487.1"/>
    <property type="molecule type" value="Genomic_DNA"/>
</dbReference>
<accession>A0A6I2MRL7</accession>
<evidence type="ECO:0000313" key="9">
    <source>
        <dbReference type="Proteomes" id="UP000443153"/>
    </source>
</evidence>
<reference evidence="8 9" key="1">
    <citation type="submission" date="2019-11" db="EMBL/GenBank/DDBJ databases">
        <title>Maribacter lutea sp. nov., a marine bacterium isolated from intertidal sand.</title>
        <authorList>
            <person name="Liu A."/>
        </authorList>
    </citation>
    <scope>NUCLEOTIDE SEQUENCE [LARGE SCALE GENOMIC DNA]</scope>
    <source>
        <strain evidence="8 9">RZ05</strain>
    </source>
</reference>
<evidence type="ECO:0000256" key="1">
    <source>
        <dbReference type="ARBA" id="ARBA00004651"/>
    </source>
</evidence>
<keyword evidence="3 6" id="KW-0812">Transmembrane</keyword>
<protein>
    <submittedName>
        <fullName evidence="8">DUF3817 domain-containing protein</fullName>
    </submittedName>
</protein>
<feature type="transmembrane region" description="Helical" evidence="6">
    <location>
        <begin position="7"/>
        <end position="26"/>
    </location>
</feature>
<evidence type="ECO:0000313" key="8">
    <source>
        <dbReference type="EMBL" id="MRX65487.1"/>
    </source>
</evidence>
<feature type="domain" description="DUF3817" evidence="7">
    <location>
        <begin position="2"/>
        <end position="88"/>
    </location>
</feature>
<sequence>MLKTFRLTAILEGISYLSLFAISMPLKYLAGLGEPNKYIGYAHGFLFIAYIALAVLLTLSKKWGIKRLAILFAASLLPFATFYIDEKYFKGQ</sequence>
<comment type="subcellular location">
    <subcellularLocation>
        <location evidence="1">Cell membrane</location>
        <topology evidence="1">Multi-pass membrane protein</topology>
    </subcellularLocation>
</comment>
<dbReference type="Pfam" id="PF12823">
    <property type="entry name" value="DUF3817"/>
    <property type="match status" value="1"/>
</dbReference>
<feature type="transmembrane region" description="Helical" evidence="6">
    <location>
        <begin position="38"/>
        <end position="59"/>
    </location>
</feature>
<keyword evidence="9" id="KW-1185">Reference proteome</keyword>
<evidence type="ECO:0000256" key="5">
    <source>
        <dbReference type="ARBA" id="ARBA00023136"/>
    </source>
</evidence>
<gene>
    <name evidence="8" type="ORF">GJ691_15130</name>
</gene>
<evidence type="ECO:0000256" key="3">
    <source>
        <dbReference type="ARBA" id="ARBA00022692"/>
    </source>
</evidence>
<organism evidence="8 9">
    <name type="scientific">Maribacter luteus</name>
    <dbReference type="NCBI Taxonomy" id="2594478"/>
    <lineage>
        <taxon>Bacteria</taxon>
        <taxon>Pseudomonadati</taxon>
        <taxon>Bacteroidota</taxon>
        <taxon>Flavobacteriia</taxon>
        <taxon>Flavobacteriales</taxon>
        <taxon>Flavobacteriaceae</taxon>
        <taxon>Maribacter</taxon>
    </lineage>
</organism>
<dbReference type="Proteomes" id="UP000443153">
    <property type="component" value="Unassembled WGS sequence"/>
</dbReference>
<feature type="transmembrane region" description="Helical" evidence="6">
    <location>
        <begin position="68"/>
        <end position="84"/>
    </location>
</feature>
<evidence type="ECO:0000256" key="4">
    <source>
        <dbReference type="ARBA" id="ARBA00022989"/>
    </source>
</evidence>
<dbReference type="OrthoDB" id="1121311at2"/>
<dbReference type="AlphaFoldDB" id="A0A6I2MRL7"/>
<evidence type="ECO:0000256" key="6">
    <source>
        <dbReference type="SAM" id="Phobius"/>
    </source>
</evidence>
<dbReference type="NCBIfam" id="TIGR03954">
    <property type="entry name" value="integ_memb_HG"/>
    <property type="match status" value="1"/>
</dbReference>
<evidence type="ECO:0000256" key="2">
    <source>
        <dbReference type="ARBA" id="ARBA00022475"/>
    </source>
</evidence>
<dbReference type="PANTHER" id="PTHR40077">
    <property type="entry name" value="MEMBRANE PROTEIN-RELATED"/>
    <property type="match status" value="1"/>
</dbReference>
<evidence type="ECO:0000259" key="7">
    <source>
        <dbReference type="Pfam" id="PF12823"/>
    </source>
</evidence>
<keyword evidence="4 6" id="KW-1133">Transmembrane helix</keyword>
<dbReference type="PANTHER" id="PTHR40077:SF1">
    <property type="entry name" value="MEMBRANE PROTEIN"/>
    <property type="match status" value="1"/>
</dbReference>
<name>A0A6I2MRL7_9FLAO</name>
<keyword evidence="5 6" id="KW-0472">Membrane</keyword>
<dbReference type="GO" id="GO:0005886">
    <property type="term" value="C:plasma membrane"/>
    <property type="evidence" value="ECO:0007669"/>
    <property type="project" value="UniProtKB-SubCell"/>
</dbReference>
<keyword evidence="2" id="KW-1003">Cell membrane</keyword>